<proteinExistence type="predicted"/>
<evidence type="ECO:0000313" key="3">
    <source>
        <dbReference type="EMBL" id="GJT07431.1"/>
    </source>
</evidence>
<feature type="region of interest" description="Disordered" evidence="1">
    <location>
        <begin position="44"/>
        <end position="64"/>
    </location>
</feature>
<gene>
    <name evidence="3" type="ORF">Tco_0841893</name>
</gene>
<feature type="compositionally biased region" description="Low complexity" evidence="1">
    <location>
        <begin position="44"/>
        <end position="58"/>
    </location>
</feature>
<reference evidence="3" key="1">
    <citation type="journal article" date="2022" name="Int. J. Mol. Sci.">
        <title>Draft Genome of Tanacetum Coccineum: Genomic Comparison of Closely Related Tanacetum-Family Plants.</title>
        <authorList>
            <person name="Yamashiro T."/>
            <person name="Shiraishi A."/>
            <person name="Nakayama K."/>
            <person name="Satake H."/>
        </authorList>
    </citation>
    <scope>NUCLEOTIDE SEQUENCE</scope>
</reference>
<reference evidence="3" key="2">
    <citation type="submission" date="2022-01" db="EMBL/GenBank/DDBJ databases">
        <authorList>
            <person name="Yamashiro T."/>
            <person name="Shiraishi A."/>
            <person name="Satake H."/>
            <person name="Nakayama K."/>
        </authorList>
    </citation>
    <scope>NUCLEOTIDE SEQUENCE</scope>
</reference>
<protein>
    <submittedName>
        <fullName evidence="3">Uncharacterized protein</fullName>
    </submittedName>
</protein>
<dbReference type="EMBL" id="BQNB010012751">
    <property type="protein sequence ID" value="GJT07431.1"/>
    <property type="molecule type" value="Genomic_DNA"/>
</dbReference>
<feature type="signal peptide" evidence="2">
    <location>
        <begin position="1"/>
        <end position="17"/>
    </location>
</feature>
<sequence length="177" mass="19151">MAVVSLLVGVLDLITYSSNDFDSSEDPSAPEHASSTLTTSLFLHSSDSSKTSRDSAVSGSLKRPPLLDSHEATISRWRSKVVLRSSSPSSPTHALPSTVISADNVSAWSYSPVSADKINPADFSTADHIPDLSSLMMNKDIWMAVKASLVGMKNQRRRGRPNAQQQLTEFLCTEEEA</sequence>
<evidence type="ECO:0000313" key="4">
    <source>
        <dbReference type="Proteomes" id="UP001151760"/>
    </source>
</evidence>
<feature type="chain" id="PRO_5045119381" evidence="2">
    <location>
        <begin position="18"/>
        <end position="177"/>
    </location>
</feature>
<feature type="region of interest" description="Disordered" evidence="1">
    <location>
        <begin position="154"/>
        <end position="177"/>
    </location>
</feature>
<name>A0ABQ5AXP1_9ASTR</name>
<dbReference type="Proteomes" id="UP001151760">
    <property type="component" value="Unassembled WGS sequence"/>
</dbReference>
<keyword evidence="4" id="KW-1185">Reference proteome</keyword>
<organism evidence="3 4">
    <name type="scientific">Tanacetum coccineum</name>
    <dbReference type="NCBI Taxonomy" id="301880"/>
    <lineage>
        <taxon>Eukaryota</taxon>
        <taxon>Viridiplantae</taxon>
        <taxon>Streptophyta</taxon>
        <taxon>Embryophyta</taxon>
        <taxon>Tracheophyta</taxon>
        <taxon>Spermatophyta</taxon>
        <taxon>Magnoliopsida</taxon>
        <taxon>eudicotyledons</taxon>
        <taxon>Gunneridae</taxon>
        <taxon>Pentapetalae</taxon>
        <taxon>asterids</taxon>
        <taxon>campanulids</taxon>
        <taxon>Asterales</taxon>
        <taxon>Asteraceae</taxon>
        <taxon>Asteroideae</taxon>
        <taxon>Anthemideae</taxon>
        <taxon>Anthemidinae</taxon>
        <taxon>Tanacetum</taxon>
    </lineage>
</organism>
<keyword evidence="2" id="KW-0732">Signal</keyword>
<evidence type="ECO:0000256" key="2">
    <source>
        <dbReference type="SAM" id="SignalP"/>
    </source>
</evidence>
<accession>A0ABQ5AXP1</accession>
<comment type="caution">
    <text evidence="3">The sequence shown here is derived from an EMBL/GenBank/DDBJ whole genome shotgun (WGS) entry which is preliminary data.</text>
</comment>
<evidence type="ECO:0000256" key="1">
    <source>
        <dbReference type="SAM" id="MobiDB-lite"/>
    </source>
</evidence>